<comment type="caution">
    <text evidence="7">The sequence shown here is derived from an EMBL/GenBank/DDBJ whole genome shotgun (WGS) entry which is preliminary data.</text>
</comment>
<feature type="domain" description="Small ribosomal subunit protein uS7" evidence="6">
    <location>
        <begin position="1107"/>
        <end position="1252"/>
    </location>
</feature>
<dbReference type="Pfam" id="PF12422">
    <property type="entry name" value="Condensin2nSMC"/>
    <property type="match status" value="1"/>
</dbReference>
<dbReference type="Pfam" id="PF00177">
    <property type="entry name" value="Ribosomal_S7"/>
    <property type="match status" value="1"/>
</dbReference>
<dbReference type="Gene3D" id="1.10.455.10">
    <property type="entry name" value="Ribosomal protein S7 domain"/>
    <property type="match status" value="1"/>
</dbReference>
<evidence type="ECO:0000313" key="8">
    <source>
        <dbReference type="Proteomes" id="UP000827092"/>
    </source>
</evidence>
<dbReference type="GO" id="GO:0003723">
    <property type="term" value="F:RNA binding"/>
    <property type="evidence" value="ECO:0007669"/>
    <property type="project" value="InterPro"/>
</dbReference>
<dbReference type="InterPro" id="IPR020606">
    <property type="entry name" value="Ribosomal_uS7_CS"/>
</dbReference>
<organism evidence="7 8">
    <name type="scientific">Oedothorax gibbosus</name>
    <dbReference type="NCBI Taxonomy" id="931172"/>
    <lineage>
        <taxon>Eukaryota</taxon>
        <taxon>Metazoa</taxon>
        <taxon>Ecdysozoa</taxon>
        <taxon>Arthropoda</taxon>
        <taxon>Chelicerata</taxon>
        <taxon>Arachnida</taxon>
        <taxon>Araneae</taxon>
        <taxon>Araneomorphae</taxon>
        <taxon>Entelegynae</taxon>
        <taxon>Araneoidea</taxon>
        <taxon>Linyphiidae</taxon>
        <taxon>Erigoninae</taxon>
        <taxon>Oedothorax</taxon>
    </lineage>
</organism>
<dbReference type="AlphaFoldDB" id="A0AAV6UR72"/>
<dbReference type="InterPro" id="IPR024741">
    <property type="entry name" value="Condensin2_G2"/>
</dbReference>
<dbReference type="InterPro" id="IPR036823">
    <property type="entry name" value="Ribosomal_uS7_dom_sf"/>
</dbReference>
<protein>
    <recommendedName>
        <fullName evidence="6">Small ribosomal subunit protein uS7 domain-containing protein</fullName>
    </recommendedName>
</protein>
<keyword evidence="8" id="KW-1185">Reference proteome</keyword>
<dbReference type="InterPro" id="IPR016024">
    <property type="entry name" value="ARM-type_fold"/>
</dbReference>
<evidence type="ECO:0000259" key="6">
    <source>
        <dbReference type="Pfam" id="PF00177"/>
    </source>
</evidence>
<dbReference type="Proteomes" id="UP000827092">
    <property type="component" value="Unassembled WGS sequence"/>
</dbReference>
<dbReference type="GO" id="GO:0005634">
    <property type="term" value="C:nucleus"/>
    <property type="evidence" value="ECO:0007669"/>
    <property type="project" value="InterPro"/>
</dbReference>
<dbReference type="PANTHER" id="PTHR16199">
    <property type="entry name" value="CONDENSIN-2 COMPLEX SUBUNIT G2"/>
    <property type="match status" value="1"/>
</dbReference>
<dbReference type="EMBL" id="JAFNEN010000312">
    <property type="protein sequence ID" value="KAG8186101.1"/>
    <property type="molecule type" value="Genomic_DNA"/>
</dbReference>
<dbReference type="InterPro" id="IPR023798">
    <property type="entry name" value="Ribosomal_uS7_dom"/>
</dbReference>
<keyword evidence="2 4" id="KW-0689">Ribosomal protein</keyword>
<accession>A0AAV6UR72</accession>
<dbReference type="InterPro" id="IPR011989">
    <property type="entry name" value="ARM-like"/>
</dbReference>
<dbReference type="FunFam" id="1.10.455.10:FF:000003">
    <property type="entry name" value="40S ribosomal protein S5"/>
    <property type="match status" value="1"/>
</dbReference>
<dbReference type="PROSITE" id="PS00052">
    <property type="entry name" value="RIBOSOMAL_S7"/>
    <property type="match status" value="1"/>
</dbReference>
<dbReference type="GO" id="GO:0000796">
    <property type="term" value="C:condensin complex"/>
    <property type="evidence" value="ECO:0007669"/>
    <property type="project" value="TreeGrafter"/>
</dbReference>
<evidence type="ECO:0000256" key="3">
    <source>
        <dbReference type="ARBA" id="ARBA00023274"/>
    </source>
</evidence>
<dbReference type="PANTHER" id="PTHR16199:SF4">
    <property type="entry name" value="CONDENSIN-2 COMPLEX SUBUNIT G2"/>
    <property type="match status" value="1"/>
</dbReference>
<evidence type="ECO:0000256" key="4">
    <source>
        <dbReference type="RuleBase" id="RU003619"/>
    </source>
</evidence>
<dbReference type="GO" id="GO:0003735">
    <property type="term" value="F:structural constituent of ribosome"/>
    <property type="evidence" value="ECO:0007669"/>
    <property type="project" value="InterPro"/>
</dbReference>
<evidence type="ECO:0000256" key="5">
    <source>
        <dbReference type="SAM" id="MobiDB-lite"/>
    </source>
</evidence>
<dbReference type="NCBIfam" id="NF003106">
    <property type="entry name" value="PRK04027.1"/>
    <property type="match status" value="1"/>
</dbReference>
<gene>
    <name evidence="7" type="ORF">JTE90_003183</name>
</gene>
<evidence type="ECO:0000313" key="7">
    <source>
        <dbReference type="EMBL" id="KAG8186101.1"/>
    </source>
</evidence>
<dbReference type="GO" id="GO:0000070">
    <property type="term" value="P:mitotic sister chromatid segregation"/>
    <property type="evidence" value="ECO:0007669"/>
    <property type="project" value="TreeGrafter"/>
</dbReference>
<proteinExistence type="inferred from homology"/>
<evidence type="ECO:0000256" key="2">
    <source>
        <dbReference type="ARBA" id="ARBA00022980"/>
    </source>
</evidence>
<dbReference type="CDD" id="cd14867">
    <property type="entry name" value="uS7_Eukaryote"/>
    <property type="match status" value="1"/>
</dbReference>
<dbReference type="GO" id="GO:0006412">
    <property type="term" value="P:translation"/>
    <property type="evidence" value="ECO:0007669"/>
    <property type="project" value="InterPro"/>
</dbReference>
<dbReference type="Gene3D" id="1.25.10.10">
    <property type="entry name" value="Leucine-rich Repeat Variant"/>
    <property type="match status" value="1"/>
</dbReference>
<dbReference type="GO" id="GO:0022626">
    <property type="term" value="C:cytosolic ribosome"/>
    <property type="evidence" value="ECO:0007669"/>
    <property type="project" value="UniProtKB-ARBA"/>
</dbReference>
<evidence type="ECO:0000256" key="1">
    <source>
        <dbReference type="ARBA" id="ARBA00007151"/>
    </source>
</evidence>
<feature type="region of interest" description="Disordered" evidence="5">
    <location>
        <begin position="651"/>
        <end position="680"/>
    </location>
</feature>
<keyword evidence="3 4" id="KW-0687">Ribonucleoprotein</keyword>
<dbReference type="NCBIfam" id="TIGR01028">
    <property type="entry name" value="uS7_euk_arch"/>
    <property type="match status" value="1"/>
</dbReference>
<reference evidence="7 8" key="1">
    <citation type="journal article" date="2022" name="Nat. Ecol. Evol.">
        <title>A masculinizing supergene underlies an exaggerated male reproductive morph in a spider.</title>
        <authorList>
            <person name="Hendrickx F."/>
            <person name="De Corte Z."/>
            <person name="Sonet G."/>
            <person name="Van Belleghem S.M."/>
            <person name="Kostlbacher S."/>
            <person name="Vangestel C."/>
        </authorList>
    </citation>
    <scope>NUCLEOTIDE SEQUENCE [LARGE SCALE GENOMIC DNA]</scope>
    <source>
        <strain evidence="7">W744_W776</strain>
    </source>
</reference>
<dbReference type="SUPFAM" id="SSF48371">
    <property type="entry name" value="ARM repeat"/>
    <property type="match status" value="1"/>
</dbReference>
<dbReference type="InterPro" id="IPR005716">
    <property type="entry name" value="Ribosomal_uS7_euk/arc"/>
</dbReference>
<name>A0AAV6UR72_9ARAC</name>
<sequence length="1252" mass="139588">MKITGKSRKSRDVSLVLGQDLPEEDEFLATPQGKEACEKMLNTLSNLHSRLSSLPRGVKQSVSVLSERCSQLHPSSPHSLRYMLDRSLAPNAQKKDVKRVCGVRHLLPPALPELLPLLKKCAVSPLYLSMEDGRKVLKEALTASIEHVAELHEAMREKIPDLTPAQAESYGKIYFQAWVYAAKDEKLEKLEAELKLTCVQDIIMMAITGRQRQMVANTRTILSQFHCQRKDMRVMQMLYSLYEPILWRHIKDADGVARGNASALLLDVFPLESPSATVVDNDQELNEQMLTIKALLEDEFPCVRTNTVVGLSIAINVHWELFPEDMLKTYFTVIFNELSLDSATSEVRLAVVKGLIVLLENPLTHPTLAQILPRAQHLFNDRSEHVRTAFCQLLLRVKHIHDIKYYHIVPLPLLLARLEEEGGGPVAKLLVRLVHNSYFPAGEGASAWLHRCIEMIKADRGASRVFFQHVSQHVPLEHIAQFMGRAVESLHFYVTSKRRGSTVCVLSSPSSKKNKGAPPGEEALGLHDPKVVAGLLDALAILWLANVQALEKPENKQSLKMIVSKFTKCLADLALYYKAVPEVCDSVLYLCSFMPPRSVGPLAPLCFERLQSLPPSSPLPPSAPTLVECLCAQEGDSLLTLLHSWMQEGLTAPPAVPAPPKTQPKRKKRKTNPFPQKKKNVEGERAPLALDLLGLALERRSCQKALLVTCPGTLVEILALMHTLKARVEEAREDEDVALLRKLLLTLLKVAVLLHSEDKFDGVRYVEECCHWLQQRGPPYSPLDQGMCQDLCTVMADMTLLGFINMKSMKFLKFGMNLLQSECGGWMLVPGCRLVARHVALGLSGEDKVLHMVPDAFAIIVRQATTHGGVVERLTQAEVKECQALLSSCLLQVLEAGESEVLSSLTLTLIKALLLQATPPEDWDSLKDVSLSAAGNLLLSFIGPKPKMIVHFLQHLHTHVKKTDPTSLAACIALLRTLANHKSANVVREVWNVLRCVEGELSPLRPLDTNRPTTPKDKMPPSLEERCLGECSQLRTILLNKNLLKMADTWDDPSPVPLAQELPEIKLFGKWSSSDVQVSDISLTDYIAVKEKYARYIPHSAGRFVTKRFRKAQCPIVERLTNSMMMHGRNNGKKLMACRIVKHAFEIIHLMTNENPLQVLVNAIINSGPREDSTRIGRAGTVRRQAVDVSPLRRVNQAIWLLCTGAREAAFRNIKTIAECLADELMNAAKGSSNSYAIKKKDELERVAKSNR</sequence>
<dbReference type="SUPFAM" id="SSF47973">
    <property type="entry name" value="Ribosomal protein S7"/>
    <property type="match status" value="1"/>
</dbReference>
<comment type="similarity">
    <text evidence="1 4">Belongs to the universal ribosomal protein uS7 family.</text>
</comment>
<dbReference type="GO" id="GO:0015935">
    <property type="term" value="C:small ribosomal subunit"/>
    <property type="evidence" value="ECO:0007669"/>
    <property type="project" value="InterPro"/>
</dbReference>